<organism evidence="1 2">
    <name type="scientific">Smallanthus sonchifolius</name>
    <dbReference type="NCBI Taxonomy" id="185202"/>
    <lineage>
        <taxon>Eukaryota</taxon>
        <taxon>Viridiplantae</taxon>
        <taxon>Streptophyta</taxon>
        <taxon>Embryophyta</taxon>
        <taxon>Tracheophyta</taxon>
        <taxon>Spermatophyta</taxon>
        <taxon>Magnoliopsida</taxon>
        <taxon>eudicotyledons</taxon>
        <taxon>Gunneridae</taxon>
        <taxon>Pentapetalae</taxon>
        <taxon>asterids</taxon>
        <taxon>campanulids</taxon>
        <taxon>Asterales</taxon>
        <taxon>Asteraceae</taxon>
        <taxon>Asteroideae</taxon>
        <taxon>Heliantheae alliance</taxon>
        <taxon>Millerieae</taxon>
        <taxon>Smallanthus</taxon>
    </lineage>
</organism>
<sequence length="80" mass="8300">MPLKIFLDTEAQVKIESIRSKKVGIRIECEGIHSLVPKGGGGGGKSGNSSAAVAAAAASVSDAKCNVDLRIKILKWTFSS</sequence>
<comment type="caution">
    <text evidence="1">The sequence shown here is derived from an EMBL/GenBank/DDBJ whole genome shotgun (WGS) entry which is preliminary data.</text>
</comment>
<evidence type="ECO:0000313" key="2">
    <source>
        <dbReference type="Proteomes" id="UP001056120"/>
    </source>
</evidence>
<reference evidence="2" key="1">
    <citation type="journal article" date="2022" name="Mol. Ecol. Resour.">
        <title>The genomes of chicory, endive, great burdock and yacon provide insights into Asteraceae palaeo-polyploidization history and plant inulin production.</title>
        <authorList>
            <person name="Fan W."/>
            <person name="Wang S."/>
            <person name="Wang H."/>
            <person name="Wang A."/>
            <person name="Jiang F."/>
            <person name="Liu H."/>
            <person name="Zhao H."/>
            <person name="Xu D."/>
            <person name="Zhang Y."/>
        </authorList>
    </citation>
    <scope>NUCLEOTIDE SEQUENCE [LARGE SCALE GENOMIC DNA]</scope>
    <source>
        <strain evidence="2">cv. Yunnan</strain>
    </source>
</reference>
<name>A0ACB9EAJ2_9ASTR</name>
<protein>
    <submittedName>
        <fullName evidence="1">Uncharacterized protein</fullName>
    </submittedName>
</protein>
<dbReference type="Proteomes" id="UP001056120">
    <property type="component" value="Linkage Group LG18"/>
</dbReference>
<gene>
    <name evidence="1" type="ORF">L1987_55850</name>
</gene>
<proteinExistence type="predicted"/>
<evidence type="ECO:0000313" key="1">
    <source>
        <dbReference type="EMBL" id="KAI3756038.1"/>
    </source>
</evidence>
<dbReference type="EMBL" id="CM042035">
    <property type="protein sequence ID" value="KAI3756038.1"/>
    <property type="molecule type" value="Genomic_DNA"/>
</dbReference>
<reference evidence="1 2" key="2">
    <citation type="journal article" date="2022" name="Mol. Ecol. Resour.">
        <title>The genomes of chicory, endive, great burdock and yacon provide insights into Asteraceae paleo-polyploidization history and plant inulin production.</title>
        <authorList>
            <person name="Fan W."/>
            <person name="Wang S."/>
            <person name="Wang H."/>
            <person name="Wang A."/>
            <person name="Jiang F."/>
            <person name="Liu H."/>
            <person name="Zhao H."/>
            <person name="Xu D."/>
            <person name="Zhang Y."/>
        </authorList>
    </citation>
    <scope>NUCLEOTIDE SEQUENCE [LARGE SCALE GENOMIC DNA]</scope>
    <source>
        <strain evidence="2">cv. Yunnan</strain>
        <tissue evidence="1">Leaves</tissue>
    </source>
</reference>
<keyword evidence="2" id="KW-1185">Reference proteome</keyword>
<accession>A0ACB9EAJ2</accession>